<gene>
    <name evidence="2" type="ORF">B9Z65_5633</name>
</gene>
<organism evidence="2 3">
    <name type="scientific">Elsinoe australis</name>
    <dbReference type="NCBI Taxonomy" id="40998"/>
    <lineage>
        <taxon>Eukaryota</taxon>
        <taxon>Fungi</taxon>
        <taxon>Dikarya</taxon>
        <taxon>Ascomycota</taxon>
        <taxon>Pezizomycotina</taxon>
        <taxon>Dothideomycetes</taxon>
        <taxon>Dothideomycetidae</taxon>
        <taxon>Myriangiales</taxon>
        <taxon>Elsinoaceae</taxon>
        <taxon>Elsinoe</taxon>
    </lineage>
</organism>
<keyword evidence="1" id="KW-0812">Transmembrane</keyword>
<evidence type="ECO:0000313" key="2">
    <source>
        <dbReference type="EMBL" id="PSK42711.1"/>
    </source>
</evidence>
<evidence type="ECO:0008006" key="4">
    <source>
        <dbReference type="Google" id="ProtNLM"/>
    </source>
</evidence>
<name>A0A2P7Z3E0_9PEZI</name>
<dbReference type="EMBL" id="NHZQ01000334">
    <property type="protein sequence ID" value="PSK42711.1"/>
    <property type="molecule type" value="Genomic_DNA"/>
</dbReference>
<accession>A0A2P7Z3E0</accession>
<dbReference type="OrthoDB" id="545169at2759"/>
<keyword evidence="1" id="KW-1133">Transmembrane helix</keyword>
<comment type="caution">
    <text evidence="2">The sequence shown here is derived from an EMBL/GenBank/DDBJ whole genome shotgun (WGS) entry which is preliminary data.</text>
</comment>
<dbReference type="PANTHER" id="PTHR36124">
    <property type="match status" value="1"/>
</dbReference>
<reference evidence="2 3" key="1">
    <citation type="submission" date="2017-05" db="EMBL/GenBank/DDBJ databases">
        <title>Draft genome sequence of Elsinoe australis.</title>
        <authorList>
            <person name="Cheng Q."/>
        </authorList>
    </citation>
    <scope>NUCLEOTIDE SEQUENCE [LARGE SCALE GENOMIC DNA]</scope>
    <source>
        <strain evidence="2 3">NL1</strain>
    </source>
</reference>
<dbReference type="STRING" id="40998.A0A2P7Z3E0"/>
<dbReference type="AlphaFoldDB" id="A0A2P7Z3E0"/>
<dbReference type="PANTHER" id="PTHR36124:SF1">
    <property type="entry name" value="ER-BOUND OXYGENASE MPAB_MPAB'_RUBBER OXYGENASE CATALYTIC DOMAIN-CONTAINING PROTEIN"/>
    <property type="match status" value="1"/>
</dbReference>
<dbReference type="InterPro" id="IPR046366">
    <property type="entry name" value="MPAB"/>
</dbReference>
<keyword evidence="1" id="KW-0472">Membrane</keyword>
<dbReference type="GO" id="GO:0016491">
    <property type="term" value="F:oxidoreductase activity"/>
    <property type="evidence" value="ECO:0007669"/>
    <property type="project" value="InterPro"/>
</dbReference>
<evidence type="ECO:0000256" key="1">
    <source>
        <dbReference type="SAM" id="Phobius"/>
    </source>
</evidence>
<keyword evidence="3" id="KW-1185">Reference proteome</keyword>
<feature type="transmembrane region" description="Helical" evidence="1">
    <location>
        <begin position="12"/>
        <end position="29"/>
    </location>
</feature>
<sequence>MSFHQDWKQSIFAGSILLTYLLLVRFLRYRRAASLPIKHSIRSKADYPKLSADQAQDVLKDLVELEFPKLMGFSIVFALFKTYGIPAVSSLLIETGELSRPTTASRRTADTGVLLLEFCLNKPSSARAMEATARMNYLHSRYIKAGKISNEDMLFTLSLFALEPVRWVNRFEWRKFTEFELCATGTFWKAMGDKMEIDFSALPGAKEGWRDGLEWLDSIRAWSEKYEECKMRPYEANHKLVLANLDVVFLNIPENLKTWGGHIVSIVAGPRLRKAMMLAAPPEWFERSLLSVLTIRKYVLRFLALPRISRKSYIPDAPESNGRYSAKEYLSHPWYVKPTFERRWGLKAWFTWIVGRKLPGDDGNCYNPEGYVIKELGPSSVRDKGADYMKKDLSRMSSMQPGGCPFALASR</sequence>
<feature type="transmembrane region" description="Helical" evidence="1">
    <location>
        <begin position="70"/>
        <end position="93"/>
    </location>
</feature>
<protein>
    <recommendedName>
        <fullName evidence="4">ER-bound oxygenase mpaB/mpaB'/Rubber oxygenase catalytic domain-containing protein</fullName>
    </recommendedName>
</protein>
<proteinExistence type="predicted"/>
<dbReference type="Proteomes" id="UP000243723">
    <property type="component" value="Unassembled WGS sequence"/>
</dbReference>
<evidence type="ECO:0000313" key="3">
    <source>
        <dbReference type="Proteomes" id="UP000243723"/>
    </source>
</evidence>